<evidence type="ECO:0000313" key="1">
    <source>
        <dbReference type="EMBL" id="MFD1315865.1"/>
    </source>
</evidence>
<dbReference type="InterPro" id="IPR025535">
    <property type="entry name" value="DUF4421"/>
</dbReference>
<sequence>MYKYFFTIIFIPLWLQGQNFDRRFSKDFIEEMTNTLNVRFGLDNDIESFDFDENELSYSIVPNLNYKMRLAVNYRFLSFKLGYTPTFFANADSDKKGKTKVFKIGGDVFLNNWLQTLEYSKTQGYYISDIKIGNDYLPGYDDYIILPKLKSVIVGSITRYRFNEKYSLKSLINQTEIQRKSAGTFMPSFILKYNKISDSSINETFNIFDAAITAGYYYNFVINQRWFVNAGFAPGLGYEYSRRISEADMVNKTTENSALVTILLLDFGMGYNSKDFFGGFNFNGNFLNRDENPLVDFNTSRSFFQMYIGYRFKAPNFLKNAVDSIEYNTP</sequence>
<comment type="caution">
    <text evidence="1">The sequence shown here is derived from an EMBL/GenBank/DDBJ whole genome shotgun (WGS) entry which is preliminary data.</text>
</comment>
<dbReference type="EMBL" id="JBHTMY010000003">
    <property type="protein sequence ID" value="MFD1315865.1"/>
    <property type="molecule type" value="Genomic_DNA"/>
</dbReference>
<keyword evidence="2" id="KW-1185">Reference proteome</keyword>
<protein>
    <submittedName>
        <fullName evidence="1">DUF4421 family protein</fullName>
    </submittedName>
</protein>
<dbReference type="Proteomes" id="UP001597201">
    <property type="component" value="Unassembled WGS sequence"/>
</dbReference>
<evidence type="ECO:0000313" key="2">
    <source>
        <dbReference type="Proteomes" id="UP001597201"/>
    </source>
</evidence>
<dbReference type="RefSeq" id="WP_377178445.1">
    <property type="nucleotide sequence ID" value="NZ_JBHTMY010000003.1"/>
</dbReference>
<dbReference type="Pfam" id="PF14391">
    <property type="entry name" value="DUF4421"/>
    <property type="match status" value="1"/>
</dbReference>
<accession>A0ABW3Y4N2</accession>
<name>A0ABW3Y4N2_9FLAO</name>
<organism evidence="1 2">
    <name type="scientific">Namhaeicola litoreus</name>
    <dbReference type="NCBI Taxonomy" id="1052145"/>
    <lineage>
        <taxon>Bacteria</taxon>
        <taxon>Pseudomonadati</taxon>
        <taxon>Bacteroidota</taxon>
        <taxon>Flavobacteriia</taxon>
        <taxon>Flavobacteriales</taxon>
        <taxon>Flavobacteriaceae</taxon>
        <taxon>Namhaeicola</taxon>
    </lineage>
</organism>
<reference evidence="2" key="1">
    <citation type="journal article" date="2019" name="Int. J. Syst. Evol. Microbiol.">
        <title>The Global Catalogue of Microorganisms (GCM) 10K type strain sequencing project: providing services to taxonomists for standard genome sequencing and annotation.</title>
        <authorList>
            <consortium name="The Broad Institute Genomics Platform"/>
            <consortium name="The Broad Institute Genome Sequencing Center for Infectious Disease"/>
            <person name="Wu L."/>
            <person name="Ma J."/>
        </authorList>
    </citation>
    <scope>NUCLEOTIDE SEQUENCE [LARGE SCALE GENOMIC DNA]</scope>
    <source>
        <strain evidence="2">CCUG 61485</strain>
    </source>
</reference>
<gene>
    <name evidence="1" type="ORF">ACFQ39_09570</name>
</gene>
<proteinExistence type="predicted"/>